<dbReference type="PANTHER" id="PTHR33428:SF14">
    <property type="entry name" value="CARBOXYLESTERASE TYPE B DOMAIN-CONTAINING PROTEIN"/>
    <property type="match status" value="1"/>
</dbReference>
<protein>
    <submittedName>
        <fullName evidence="2">Predicted dienelactone hydrolase</fullName>
    </submittedName>
</protein>
<dbReference type="PANTHER" id="PTHR33428">
    <property type="entry name" value="CHLOROPHYLLASE-2, CHLOROPLASTIC"/>
    <property type="match status" value="1"/>
</dbReference>
<keyword evidence="2" id="KW-0378">Hydrolase</keyword>
<organism evidence="2 3">
    <name type="scientific">Streptomyces griseoaurantiacus</name>
    <dbReference type="NCBI Taxonomy" id="68213"/>
    <lineage>
        <taxon>Bacteria</taxon>
        <taxon>Bacillati</taxon>
        <taxon>Actinomycetota</taxon>
        <taxon>Actinomycetes</taxon>
        <taxon>Kitasatosporales</taxon>
        <taxon>Streptomycetaceae</taxon>
        <taxon>Streptomyces</taxon>
        <taxon>Streptomyces aurantiacus group</taxon>
    </lineage>
</organism>
<reference evidence="2 3" key="1">
    <citation type="submission" date="2016-10" db="EMBL/GenBank/DDBJ databases">
        <authorList>
            <person name="de Groot N.N."/>
        </authorList>
    </citation>
    <scope>NUCLEOTIDE SEQUENCE [LARGE SCALE GENOMIC DNA]</scope>
    <source>
        <strain evidence="2 3">CGMCC 4.1859</strain>
    </source>
</reference>
<dbReference type="Gene3D" id="3.40.50.1820">
    <property type="entry name" value="alpha/beta hydrolase"/>
    <property type="match status" value="1"/>
</dbReference>
<evidence type="ECO:0000256" key="1">
    <source>
        <dbReference type="SAM" id="MobiDB-lite"/>
    </source>
</evidence>
<proteinExistence type="predicted"/>
<dbReference type="InterPro" id="IPR029058">
    <property type="entry name" value="AB_hydrolase_fold"/>
</dbReference>
<feature type="region of interest" description="Disordered" evidence="1">
    <location>
        <begin position="315"/>
        <end position="334"/>
    </location>
</feature>
<dbReference type="Pfam" id="PF07224">
    <property type="entry name" value="Chlorophyllase"/>
    <property type="match status" value="1"/>
</dbReference>
<dbReference type="Proteomes" id="UP000198614">
    <property type="component" value="Unassembled WGS sequence"/>
</dbReference>
<sequence>MTTTGMNTSAFSAASAVSALDAHLTPAAPVVSVKPVTLDSPGRGTDLRVRISAPAAGSGLPVVLLSHGHGSSLEGYGPLADFWAAHGFVVIQPTHLDSRTVGLPQDDPRTSRLWRFRVEDMKRVLDHLDVLEAAVPGLGGRPDRTRVAAAGHSFGGQTVGNLLGLRVLDPVTGREEDDLSDPRITAGVLLATAGRGGADLTPYAAETFPFLNPDFARMRTPALVVVGDRDDSPLSRRGPEWMTDAYTLSPGDKSLLTLFGAEHSLGGIPGYEARETTDENPEHVALLQRVTWAYLRHALGVDDTAWAAAREALSGGAAAPARLETREPGGTPAE</sequence>
<accession>A0A1G7MII1</accession>
<name>A0A1G7MII1_9ACTN</name>
<dbReference type="AlphaFoldDB" id="A0A1G7MII1"/>
<dbReference type="EMBL" id="FNAX01000009">
    <property type="protein sequence ID" value="SDF61507.1"/>
    <property type="molecule type" value="Genomic_DNA"/>
</dbReference>
<dbReference type="SUPFAM" id="SSF53474">
    <property type="entry name" value="alpha/beta-Hydrolases"/>
    <property type="match status" value="1"/>
</dbReference>
<dbReference type="GO" id="GO:0016787">
    <property type="term" value="F:hydrolase activity"/>
    <property type="evidence" value="ECO:0007669"/>
    <property type="project" value="UniProtKB-KW"/>
</dbReference>
<gene>
    <name evidence="2" type="ORF">SAMN05216260_109217</name>
</gene>
<evidence type="ECO:0000313" key="2">
    <source>
        <dbReference type="EMBL" id="SDF61507.1"/>
    </source>
</evidence>
<dbReference type="InterPro" id="IPR017395">
    <property type="entry name" value="Chlorophyllase-like"/>
</dbReference>
<evidence type="ECO:0000313" key="3">
    <source>
        <dbReference type="Proteomes" id="UP000198614"/>
    </source>
</evidence>